<evidence type="ECO:0000313" key="4">
    <source>
        <dbReference type="Proteomes" id="UP000266615"/>
    </source>
</evidence>
<feature type="compositionally biased region" description="Polar residues" evidence="1">
    <location>
        <begin position="87"/>
        <end position="109"/>
    </location>
</feature>
<accession>A0A3A4FAC7</accession>
<feature type="transmembrane region" description="Helical" evidence="2">
    <location>
        <begin position="148"/>
        <end position="171"/>
    </location>
</feature>
<sequence length="354" mass="38043">METSMTLSLRPQLTGIIEMIPSLPIHSSVLIPLVAGLFLAALILRAQRLPKQAERRNQGLTTRQARTARRYVYRSRGLRGAGRDNKGTQMSRINAEDTTQGNPGKSARNSDGFRIYWGRSILAAVTLIAMIGGIGTAVAAPFLTGLTWVVPAVFAAVLLTSLASLRVSAVVRRRAGRRERVERAMRQAMNPEPQATRHKPETVQSEVEPSAAEGSPRVAARRFTGPFDALSADESGKGGPDSLVTIDADGLPESADRLFGPEGSPRQVADQESSPVRSGPGSAEPWEVRSVPAAHYMVAAKAERPEPEPLNEPAPVPSSEVKLKPSAASPESPEVNPAPQQAINLDKVLQRRRA</sequence>
<keyword evidence="2" id="KW-0472">Membrane</keyword>
<evidence type="ECO:0000313" key="3">
    <source>
        <dbReference type="EMBL" id="RJN32107.1"/>
    </source>
</evidence>
<feature type="transmembrane region" description="Helical" evidence="2">
    <location>
        <begin position="29"/>
        <end position="46"/>
    </location>
</feature>
<dbReference type="AlphaFoldDB" id="A0A3A4FAC7"/>
<keyword evidence="4" id="KW-1185">Reference proteome</keyword>
<name>A0A3A4FAC7_9MICC</name>
<feature type="transmembrane region" description="Helical" evidence="2">
    <location>
        <begin position="121"/>
        <end position="142"/>
    </location>
</feature>
<reference evidence="3 4" key="1">
    <citation type="submission" date="2018-09" db="EMBL/GenBank/DDBJ databases">
        <title>Nesterenkonia natronophila sp. nov., an alkaliphilic actinobacteriume isolated from a soda lake, and emended description of the genus Nesterenkonia.</title>
        <authorList>
            <person name="Menes R.J."/>
            <person name="Iriarte A."/>
        </authorList>
    </citation>
    <scope>NUCLEOTIDE SEQUENCE [LARGE SCALE GENOMIC DNA]</scope>
    <source>
        <strain evidence="3 4">M8</strain>
    </source>
</reference>
<feature type="region of interest" description="Disordered" evidence="1">
    <location>
        <begin position="79"/>
        <end position="109"/>
    </location>
</feature>
<dbReference type="EMBL" id="QYZP01000002">
    <property type="protein sequence ID" value="RJN32107.1"/>
    <property type="molecule type" value="Genomic_DNA"/>
</dbReference>
<keyword evidence="2" id="KW-1133">Transmembrane helix</keyword>
<protein>
    <submittedName>
        <fullName evidence="3">Uncharacterized protein</fullName>
    </submittedName>
</protein>
<organism evidence="3 4">
    <name type="scientific">Nesterenkonia natronophila</name>
    <dbReference type="NCBI Taxonomy" id="2174932"/>
    <lineage>
        <taxon>Bacteria</taxon>
        <taxon>Bacillati</taxon>
        <taxon>Actinomycetota</taxon>
        <taxon>Actinomycetes</taxon>
        <taxon>Micrococcales</taxon>
        <taxon>Micrococcaceae</taxon>
        <taxon>Nesterenkonia</taxon>
    </lineage>
</organism>
<evidence type="ECO:0000256" key="1">
    <source>
        <dbReference type="SAM" id="MobiDB-lite"/>
    </source>
</evidence>
<gene>
    <name evidence="3" type="ORF">D3250_08510</name>
</gene>
<feature type="region of interest" description="Disordered" evidence="1">
    <location>
        <begin position="176"/>
        <end position="354"/>
    </location>
</feature>
<proteinExistence type="predicted"/>
<evidence type="ECO:0000256" key="2">
    <source>
        <dbReference type="SAM" id="Phobius"/>
    </source>
</evidence>
<comment type="caution">
    <text evidence="3">The sequence shown here is derived from an EMBL/GenBank/DDBJ whole genome shotgun (WGS) entry which is preliminary data.</text>
</comment>
<dbReference type="Proteomes" id="UP000266615">
    <property type="component" value="Unassembled WGS sequence"/>
</dbReference>
<keyword evidence="2" id="KW-0812">Transmembrane</keyword>